<reference evidence="1 2" key="1">
    <citation type="submission" date="2019-02" db="EMBL/GenBank/DDBJ databases">
        <title>Draft genome sequence of Arthrospira platensis NIES-3807.</title>
        <authorList>
            <person name="Yamaguchi H."/>
            <person name="Suzuki S."/>
            <person name="Kawachi M."/>
        </authorList>
    </citation>
    <scope>NUCLEOTIDE SEQUENCE [LARGE SCALE GENOMIC DNA]</scope>
    <source>
        <strain evidence="1 2">NIES-3807</strain>
    </source>
</reference>
<name>A0AAD3B076_MICAE</name>
<dbReference type="EMBL" id="BJCK01000025">
    <property type="protein sequence ID" value="GCL58786.1"/>
    <property type="molecule type" value="Genomic_DNA"/>
</dbReference>
<sequence>MLVLKKRSPLPCPRVTITASTTPSCDSVTTKPEMLPSSRSAMMSGVAIRAVPSSPLSPILPLKDWESLATPSLPLAPSRLPPVLNTGYTLPLPVEVSSGEPLILAQPRRASPRYRETGLLVQGVSITVPLLTVSRSTQPR</sequence>
<organism evidence="1 2">
    <name type="scientific">Microcystis aeruginosa NIES-3807</name>
    <dbReference type="NCBI Taxonomy" id="2517785"/>
    <lineage>
        <taxon>Bacteria</taxon>
        <taxon>Bacillati</taxon>
        <taxon>Cyanobacteriota</taxon>
        <taxon>Cyanophyceae</taxon>
        <taxon>Oscillatoriophycideae</taxon>
        <taxon>Chroococcales</taxon>
        <taxon>Microcystaceae</taxon>
        <taxon>Microcystis</taxon>
    </lineage>
</organism>
<proteinExistence type="predicted"/>
<evidence type="ECO:0000313" key="1">
    <source>
        <dbReference type="EMBL" id="GCL58786.1"/>
    </source>
</evidence>
<dbReference type="AlphaFoldDB" id="A0AAD3B076"/>
<dbReference type="Proteomes" id="UP000441080">
    <property type="component" value="Unassembled WGS sequence"/>
</dbReference>
<gene>
    <name evidence="1" type="ORF">NIES3807_19560</name>
</gene>
<protein>
    <submittedName>
        <fullName evidence="1">Uncharacterized protein</fullName>
    </submittedName>
</protein>
<evidence type="ECO:0000313" key="2">
    <source>
        <dbReference type="Proteomes" id="UP000441080"/>
    </source>
</evidence>
<accession>A0AAD3B076</accession>
<comment type="caution">
    <text evidence="1">The sequence shown here is derived from an EMBL/GenBank/DDBJ whole genome shotgun (WGS) entry which is preliminary data.</text>
</comment>